<dbReference type="EMBL" id="BMVP01000008">
    <property type="protein sequence ID" value="GHB67189.1"/>
    <property type="molecule type" value="Genomic_DNA"/>
</dbReference>
<dbReference type="InterPro" id="IPR011050">
    <property type="entry name" value="Pectin_lyase_fold/virulence"/>
</dbReference>
<dbReference type="InterPro" id="IPR012334">
    <property type="entry name" value="Pectin_lyas_fold"/>
</dbReference>
<organism evidence="2 3">
    <name type="scientific">Streptomyces cirratus</name>
    <dbReference type="NCBI Taxonomy" id="68187"/>
    <lineage>
        <taxon>Bacteria</taxon>
        <taxon>Bacillati</taxon>
        <taxon>Actinomycetota</taxon>
        <taxon>Actinomycetes</taxon>
        <taxon>Kitasatosporales</taxon>
        <taxon>Streptomycetaceae</taxon>
        <taxon>Streptomyces</taxon>
    </lineage>
</organism>
<evidence type="ECO:0000313" key="3">
    <source>
        <dbReference type="Proteomes" id="UP000642673"/>
    </source>
</evidence>
<accession>A0ABQ3EVW3</accession>
<reference evidence="3" key="1">
    <citation type="journal article" date="2019" name="Int. J. Syst. Evol. Microbiol.">
        <title>The Global Catalogue of Microorganisms (GCM) 10K type strain sequencing project: providing services to taxonomists for standard genome sequencing and annotation.</title>
        <authorList>
            <consortium name="The Broad Institute Genomics Platform"/>
            <consortium name="The Broad Institute Genome Sequencing Center for Infectious Disease"/>
            <person name="Wu L."/>
            <person name="Ma J."/>
        </authorList>
    </citation>
    <scope>NUCLEOTIDE SEQUENCE [LARGE SCALE GENOMIC DNA]</scope>
    <source>
        <strain evidence="3">JCM 4738</strain>
    </source>
</reference>
<dbReference type="InterPro" id="IPR002909">
    <property type="entry name" value="IPT_dom"/>
</dbReference>
<keyword evidence="3" id="KW-1185">Reference proteome</keyword>
<dbReference type="Proteomes" id="UP000642673">
    <property type="component" value="Unassembled WGS sequence"/>
</dbReference>
<dbReference type="RefSeq" id="WP_190185739.1">
    <property type="nucleotide sequence ID" value="NZ_BMVP01000008.1"/>
</dbReference>
<dbReference type="Pfam" id="PF01833">
    <property type="entry name" value="TIG"/>
    <property type="match status" value="1"/>
</dbReference>
<comment type="caution">
    <text evidence="2">The sequence shown here is derived from an EMBL/GenBank/DDBJ whole genome shotgun (WGS) entry which is preliminary data.</text>
</comment>
<feature type="domain" description="IPT/TIG" evidence="1">
    <location>
        <begin position="794"/>
        <end position="851"/>
    </location>
</feature>
<dbReference type="InterPro" id="IPR014756">
    <property type="entry name" value="Ig_E-set"/>
</dbReference>
<evidence type="ECO:0000313" key="2">
    <source>
        <dbReference type="EMBL" id="GHB67189.1"/>
    </source>
</evidence>
<proteinExistence type="predicted"/>
<sequence>MTVSSQASITAMQAVTSPKPGDVIEVAGYQTPHDGGGGTFFFDTTHITSAVISTVRITGAGADPSRPGPIVIKAPGHRFTTGQAVLVEGVAGTSANGRWLVAVDPLTPDSFTLLGSRGDGPLMAGDARATSITVTTSSPHGLAPGGRACIAGVVETGDFRLNGSHLPVGTLTATVFTLAAKTSGSYDRGGSVGDGGVSFPSNAPSTGPARGGRWIRRRDRGELNVKWFGAVGGGKADDTEHLVATIRAARTLATGVYLPAQNFKTTEEIRLETLPIPGANDIGLTIRGEGAVPPTGDRTRISAADTAMRSVISVDAGNVTIQGVTLHCSGAADHALYLQAAARLHLDDVQVFSAVKDGCRVAGRRDSGEPANSDNVYVREFNATVCGTMYCSPSLAHRYGNMRAIVPTAGSVSCKAGNQTITGTGTAFRSIPARPGDFIVVGDTDGSLQKLEIARIVDDATIEVDSLITPSTSLSGQPYAIGVGDGWSDALDVAAAGPLVPGDNSRARMDTGTFLSCAGSGIVSRSPYGPLLQHQEFQFCGFAGIVVGTLSGASALQFNTVISHAYFEGVFLGACVFVAQARGITIDQPMWAGQPAHRRLVFSTIAAHNAGIVGYVADINTTDSGASALHPIGDSTTTDIPALTSLNLKNTGTLIMPSGGAAVIIDRSPWTTRIPVTSRNLNFVADRGKIDSAADITATPTFPAGVDGQEIAVCNVSEHPLTFHDCRRGLPGTLGTGLVLDCAPGGSISLARGQIVEFYFSSTNSMSGLWTQRGPVSASAPVLVSLAGNAHAPGGDTMVVKGRNLDEASLVYIGSGTQKFGNITSTSSTSLTFTMPPMAAGTYNVLVTTGHGASNVLPLSVAN</sequence>
<evidence type="ECO:0000259" key="1">
    <source>
        <dbReference type="Pfam" id="PF01833"/>
    </source>
</evidence>
<dbReference type="SUPFAM" id="SSF81296">
    <property type="entry name" value="E set domains"/>
    <property type="match status" value="1"/>
</dbReference>
<dbReference type="InterPro" id="IPR013783">
    <property type="entry name" value="Ig-like_fold"/>
</dbReference>
<protein>
    <recommendedName>
        <fullName evidence="1">IPT/TIG domain-containing protein</fullName>
    </recommendedName>
</protein>
<dbReference type="Gene3D" id="2.60.40.10">
    <property type="entry name" value="Immunoglobulins"/>
    <property type="match status" value="1"/>
</dbReference>
<dbReference type="SUPFAM" id="SSF51126">
    <property type="entry name" value="Pectin lyase-like"/>
    <property type="match status" value="1"/>
</dbReference>
<name>A0ABQ3EVW3_9ACTN</name>
<gene>
    <name evidence="2" type="ORF">GCM10010347_41580</name>
</gene>
<dbReference type="Gene3D" id="2.160.20.10">
    <property type="entry name" value="Single-stranded right-handed beta-helix, Pectin lyase-like"/>
    <property type="match status" value="1"/>
</dbReference>